<evidence type="ECO:0000256" key="1">
    <source>
        <dbReference type="SAM" id="MobiDB-lite"/>
    </source>
</evidence>
<gene>
    <name evidence="4" type="ORF">A3770_19p83300</name>
</gene>
<evidence type="ECO:0000313" key="4">
    <source>
        <dbReference type="EMBL" id="QDZ25812.1"/>
    </source>
</evidence>
<dbReference type="PROSITE" id="PS50127">
    <property type="entry name" value="UBC_2"/>
    <property type="match status" value="1"/>
</dbReference>
<dbReference type="InterPro" id="IPR000608">
    <property type="entry name" value="UBC"/>
</dbReference>
<evidence type="ECO:0000256" key="2">
    <source>
        <dbReference type="SAM" id="Phobius"/>
    </source>
</evidence>
<feature type="region of interest" description="Disordered" evidence="1">
    <location>
        <begin position="214"/>
        <end position="271"/>
    </location>
</feature>
<dbReference type="Proteomes" id="UP000316726">
    <property type="component" value="Chromosome 19"/>
</dbReference>
<reference evidence="4 5" key="1">
    <citation type="submission" date="2018-07" db="EMBL/GenBank/DDBJ databases">
        <title>The complete nuclear genome of the prasinophyte Chloropicon primus (CCMP1205).</title>
        <authorList>
            <person name="Pombert J.-F."/>
            <person name="Otis C."/>
            <person name="Turmel M."/>
            <person name="Lemieux C."/>
        </authorList>
    </citation>
    <scope>NUCLEOTIDE SEQUENCE [LARGE SCALE GENOMIC DNA]</scope>
    <source>
        <strain evidence="4 5">CCMP1205</strain>
    </source>
</reference>
<accession>A0A5B8N151</accession>
<feature type="compositionally biased region" description="Basic and acidic residues" evidence="1">
    <location>
        <begin position="35"/>
        <end position="44"/>
    </location>
</feature>
<dbReference type="OrthoDB" id="1158011at2759"/>
<evidence type="ECO:0000313" key="5">
    <source>
        <dbReference type="Proteomes" id="UP000316726"/>
    </source>
</evidence>
<dbReference type="SMART" id="SM00212">
    <property type="entry name" value="UBCc"/>
    <property type="match status" value="1"/>
</dbReference>
<evidence type="ECO:0000259" key="3">
    <source>
        <dbReference type="PROSITE" id="PS50127"/>
    </source>
</evidence>
<dbReference type="AlphaFoldDB" id="A0A5B8N151"/>
<dbReference type="STRING" id="1764295.A0A5B8N151"/>
<feature type="domain" description="UBC core" evidence="3">
    <location>
        <begin position="18"/>
        <end position="207"/>
    </location>
</feature>
<dbReference type="Pfam" id="PF00179">
    <property type="entry name" value="UQ_con"/>
    <property type="match status" value="1"/>
</dbReference>
<keyword evidence="2" id="KW-1133">Transmembrane helix</keyword>
<dbReference type="InterPro" id="IPR016135">
    <property type="entry name" value="UBQ-conjugating_enzyme/RWD"/>
</dbReference>
<keyword evidence="2" id="KW-0812">Transmembrane</keyword>
<organism evidence="4 5">
    <name type="scientific">Chloropicon primus</name>
    <dbReference type="NCBI Taxonomy" id="1764295"/>
    <lineage>
        <taxon>Eukaryota</taxon>
        <taxon>Viridiplantae</taxon>
        <taxon>Chlorophyta</taxon>
        <taxon>Chloropicophyceae</taxon>
        <taxon>Chloropicales</taxon>
        <taxon>Chloropicaceae</taxon>
        <taxon>Chloropicon</taxon>
    </lineage>
</organism>
<sequence length="303" mass="32626">MSTTKVASLKQNWNAKTPSVKRILQEVKELTKQVEDLLKERGEAEASGSTSGGEGPATSSGKDASSDGVVVVAEALEENIFEWHFAIGGQVGSEFEGGIYHGRILLPPEYPFKPPDFMMLTASGRFEVGKRICLSISRHHPEHWQPSWSVRTALTALIAFMPTPGHGALGSLQYTEEEKKALAAKSRSKAPKFGAKERQEVTDRIHEKMIKLVPPSKRAAGEEEAKARSEATEPTATGTVGGDDGQGAAAAKEVGARPPQERLGPVRPPPRRGAGDTLLSMIFWILVALATCAILKNLAKELL</sequence>
<name>A0A5B8N151_9CHLO</name>
<proteinExistence type="predicted"/>
<dbReference type="EMBL" id="CP031052">
    <property type="protein sequence ID" value="QDZ25812.1"/>
    <property type="molecule type" value="Genomic_DNA"/>
</dbReference>
<keyword evidence="5" id="KW-1185">Reference proteome</keyword>
<keyword evidence="2" id="KW-0472">Membrane</keyword>
<protein>
    <submittedName>
        <fullName evidence="4">Ubiquitin-conjugating enzyme E2</fullName>
    </submittedName>
</protein>
<dbReference type="CDD" id="cd23799">
    <property type="entry name" value="UBCc_UBE2J"/>
    <property type="match status" value="1"/>
</dbReference>
<feature type="region of interest" description="Disordered" evidence="1">
    <location>
        <begin position="35"/>
        <end position="65"/>
    </location>
</feature>
<dbReference type="SUPFAM" id="SSF54495">
    <property type="entry name" value="UBC-like"/>
    <property type="match status" value="1"/>
</dbReference>
<dbReference type="Gene3D" id="3.10.110.10">
    <property type="entry name" value="Ubiquitin Conjugating Enzyme"/>
    <property type="match status" value="1"/>
</dbReference>
<feature type="compositionally biased region" description="Basic and acidic residues" evidence="1">
    <location>
        <begin position="219"/>
        <end position="231"/>
    </location>
</feature>
<dbReference type="InterPro" id="IPR050113">
    <property type="entry name" value="Ub_conjugating_enzyme"/>
</dbReference>
<feature type="transmembrane region" description="Helical" evidence="2">
    <location>
        <begin position="278"/>
        <end position="299"/>
    </location>
</feature>
<dbReference type="PANTHER" id="PTHR24067">
    <property type="entry name" value="UBIQUITIN-CONJUGATING ENZYME E2"/>
    <property type="match status" value="1"/>
</dbReference>